<organism evidence="5 6">
    <name type="scientific">Durusdinium trenchii</name>
    <dbReference type="NCBI Taxonomy" id="1381693"/>
    <lineage>
        <taxon>Eukaryota</taxon>
        <taxon>Sar</taxon>
        <taxon>Alveolata</taxon>
        <taxon>Dinophyceae</taxon>
        <taxon>Suessiales</taxon>
        <taxon>Symbiodiniaceae</taxon>
        <taxon>Durusdinium</taxon>
    </lineage>
</organism>
<dbReference type="InterPro" id="IPR045851">
    <property type="entry name" value="AMP-bd_C_sf"/>
</dbReference>
<dbReference type="SUPFAM" id="SSF47336">
    <property type="entry name" value="ACP-like"/>
    <property type="match status" value="1"/>
</dbReference>
<protein>
    <recommendedName>
        <fullName evidence="7">Carrier domain-containing protein</fullName>
    </recommendedName>
</protein>
<keyword evidence="1" id="KW-0596">Phosphopantetheine</keyword>
<feature type="domain" description="Carrier" evidence="4">
    <location>
        <begin position="315"/>
        <end position="369"/>
    </location>
</feature>
<dbReference type="EMBL" id="CAXAMN010000004">
    <property type="protein sequence ID" value="CAK8985831.1"/>
    <property type="molecule type" value="Genomic_DNA"/>
</dbReference>
<evidence type="ECO:0008006" key="7">
    <source>
        <dbReference type="Google" id="ProtNLM"/>
    </source>
</evidence>
<keyword evidence="2" id="KW-0597">Phosphoprotein</keyword>
<dbReference type="Pfam" id="PF00550">
    <property type="entry name" value="PP-binding"/>
    <property type="match status" value="1"/>
</dbReference>
<dbReference type="InterPro" id="IPR006162">
    <property type="entry name" value="Ppantetheine_attach_site"/>
</dbReference>
<sequence>MVDQICVSFILQIRLYPYLVLGGSLLMPKEMDSKDPGALAILAAQDQADPKLCFGALRRINLGGEAVNQRLLERTASRFDSSRLFVTYGPTEAAVDTTTAEFTAGPGGMDGTGGTRVHRCIGWPDAYRAVHLEGEGGEDDGLVVLGSVGMLKVAGPGLALGYLQVEQAEVFMDAQCGAGKHYKTGDLVRWGKEGLEFLGRRDSQVKVHGHRIELEEIESALKTCPGVAEAAVLLAAPGGVEPEEPVLVAFVSRSEEWLAPPSLHALPAPLRPRHVVPITAWPRSPTGKLDRQRLAQEEGRAETQDFSEKGRCFLDLLGQLLRKDLRAAELQQSFLRLGGDSVLAIRLSAKLREQQIYVTPGRMMGSSSVWHLASEMDAVTSGSAKCLEVAEGVEGDSRDLEGR</sequence>
<evidence type="ECO:0000256" key="1">
    <source>
        <dbReference type="ARBA" id="ARBA00022450"/>
    </source>
</evidence>
<evidence type="ECO:0000259" key="4">
    <source>
        <dbReference type="Pfam" id="PF00550"/>
    </source>
</evidence>
<dbReference type="Gene3D" id="1.10.1200.10">
    <property type="entry name" value="ACP-like"/>
    <property type="match status" value="1"/>
</dbReference>
<dbReference type="InterPro" id="IPR009081">
    <property type="entry name" value="PP-bd_ACP"/>
</dbReference>
<accession>A0ABP0H6J5</accession>
<gene>
    <name evidence="5" type="ORF">CCMP2556_LOCUS294</name>
</gene>
<feature type="domain" description="AMP-dependent synthetase/ligase" evidence="3">
    <location>
        <begin position="47"/>
        <end position="163"/>
    </location>
</feature>
<evidence type="ECO:0000313" key="6">
    <source>
        <dbReference type="Proteomes" id="UP001642484"/>
    </source>
</evidence>
<dbReference type="PANTHER" id="PTHR45527:SF1">
    <property type="entry name" value="FATTY ACID SYNTHASE"/>
    <property type="match status" value="1"/>
</dbReference>
<dbReference type="Proteomes" id="UP001642484">
    <property type="component" value="Unassembled WGS sequence"/>
</dbReference>
<dbReference type="Gene3D" id="3.30.300.30">
    <property type="match status" value="1"/>
</dbReference>
<dbReference type="Gene3D" id="3.40.50.12780">
    <property type="entry name" value="N-terminal domain of ligase-like"/>
    <property type="match status" value="1"/>
</dbReference>
<dbReference type="InterPro" id="IPR000873">
    <property type="entry name" value="AMP-dep_synth/lig_dom"/>
</dbReference>
<evidence type="ECO:0000259" key="3">
    <source>
        <dbReference type="Pfam" id="PF00501"/>
    </source>
</evidence>
<keyword evidence="6" id="KW-1185">Reference proteome</keyword>
<dbReference type="PANTHER" id="PTHR45527">
    <property type="entry name" value="NONRIBOSOMAL PEPTIDE SYNTHETASE"/>
    <property type="match status" value="1"/>
</dbReference>
<name>A0ABP0H6J5_9DINO</name>
<dbReference type="InterPro" id="IPR036736">
    <property type="entry name" value="ACP-like_sf"/>
</dbReference>
<reference evidence="5 6" key="1">
    <citation type="submission" date="2024-02" db="EMBL/GenBank/DDBJ databases">
        <authorList>
            <person name="Chen Y."/>
            <person name="Shah S."/>
            <person name="Dougan E. K."/>
            <person name="Thang M."/>
            <person name="Chan C."/>
        </authorList>
    </citation>
    <scope>NUCLEOTIDE SEQUENCE [LARGE SCALE GENOMIC DNA]</scope>
</reference>
<dbReference type="InterPro" id="IPR042099">
    <property type="entry name" value="ANL_N_sf"/>
</dbReference>
<evidence type="ECO:0000313" key="5">
    <source>
        <dbReference type="EMBL" id="CAK8985831.1"/>
    </source>
</evidence>
<evidence type="ECO:0000256" key="2">
    <source>
        <dbReference type="ARBA" id="ARBA00022553"/>
    </source>
</evidence>
<proteinExistence type="predicted"/>
<dbReference type="Pfam" id="PF00501">
    <property type="entry name" value="AMP-binding"/>
    <property type="match status" value="1"/>
</dbReference>
<comment type="caution">
    <text evidence="5">The sequence shown here is derived from an EMBL/GenBank/DDBJ whole genome shotgun (WGS) entry which is preliminary data.</text>
</comment>
<dbReference type="SUPFAM" id="SSF56801">
    <property type="entry name" value="Acetyl-CoA synthetase-like"/>
    <property type="match status" value="1"/>
</dbReference>
<dbReference type="PROSITE" id="PS00012">
    <property type="entry name" value="PHOSPHOPANTETHEINE"/>
    <property type="match status" value="1"/>
</dbReference>